<dbReference type="HOGENOM" id="CLU_2945625_0_0_1"/>
<protein>
    <submittedName>
        <fullName evidence="2">Uncharacterized protein</fullName>
    </submittedName>
</protein>
<name>A0A0E0F4H5_9ORYZ</name>
<keyword evidence="3" id="KW-1185">Reference proteome</keyword>
<reference evidence="2" key="2">
    <citation type="submission" date="2018-05" db="EMBL/GenBank/DDBJ databases">
        <title>OmerRS3 (Oryza meridionalis Reference Sequence Version 3).</title>
        <authorList>
            <person name="Zhang J."/>
            <person name="Kudrna D."/>
            <person name="Lee S."/>
            <person name="Talag J."/>
            <person name="Welchert J."/>
            <person name="Wing R.A."/>
        </authorList>
    </citation>
    <scope>NUCLEOTIDE SEQUENCE [LARGE SCALE GENOMIC DNA]</scope>
    <source>
        <strain evidence="2">cv. OR44</strain>
    </source>
</reference>
<accession>A0A0E0F4H5</accession>
<sequence length="60" mass="6760">MTCAWPPQKSRSMGTVRPPSPRTRPPLLRFAGRPALDGLLRSAGRSRRLAPLPREPQREE</sequence>
<organism evidence="2">
    <name type="scientific">Oryza meridionalis</name>
    <dbReference type="NCBI Taxonomy" id="40149"/>
    <lineage>
        <taxon>Eukaryota</taxon>
        <taxon>Viridiplantae</taxon>
        <taxon>Streptophyta</taxon>
        <taxon>Embryophyta</taxon>
        <taxon>Tracheophyta</taxon>
        <taxon>Spermatophyta</taxon>
        <taxon>Magnoliopsida</taxon>
        <taxon>Liliopsida</taxon>
        <taxon>Poales</taxon>
        <taxon>Poaceae</taxon>
        <taxon>BOP clade</taxon>
        <taxon>Oryzoideae</taxon>
        <taxon>Oryzeae</taxon>
        <taxon>Oryzinae</taxon>
        <taxon>Oryza</taxon>
    </lineage>
</organism>
<evidence type="ECO:0000313" key="3">
    <source>
        <dbReference type="Proteomes" id="UP000008021"/>
    </source>
</evidence>
<dbReference type="EnsemblPlants" id="OMERI11G07970.1">
    <property type="protein sequence ID" value="OMERI11G07970.1"/>
    <property type="gene ID" value="OMERI11G07970"/>
</dbReference>
<dbReference type="Gramene" id="OMERI11G07970.1">
    <property type="protein sequence ID" value="OMERI11G07970.1"/>
    <property type="gene ID" value="OMERI11G07970"/>
</dbReference>
<reference evidence="2" key="1">
    <citation type="submission" date="2015-04" db="UniProtKB">
        <authorList>
            <consortium name="EnsemblPlants"/>
        </authorList>
    </citation>
    <scope>IDENTIFICATION</scope>
</reference>
<proteinExistence type="predicted"/>
<evidence type="ECO:0000313" key="2">
    <source>
        <dbReference type="EnsemblPlants" id="OMERI11G07970.1"/>
    </source>
</evidence>
<dbReference type="AlphaFoldDB" id="A0A0E0F4H5"/>
<evidence type="ECO:0000256" key="1">
    <source>
        <dbReference type="SAM" id="MobiDB-lite"/>
    </source>
</evidence>
<feature type="region of interest" description="Disordered" evidence="1">
    <location>
        <begin position="1"/>
        <end position="60"/>
    </location>
</feature>
<dbReference type="Proteomes" id="UP000008021">
    <property type="component" value="Chromosome 11"/>
</dbReference>